<dbReference type="AlphaFoldDB" id="A0AAV5URB3"/>
<name>A0AAV5URB3_9BILA</name>
<evidence type="ECO:0000256" key="6">
    <source>
        <dbReference type="SAM" id="SignalP"/>
    </source>
</evidence>
<evidence type="ECO:0000256" key="4">
    <source>
        <dbReference type="ARBA" id="ARBA00022729"/>
    </source>
</evidence>
<dbReference type="Proteomes" id="UP001432322">
    <property type="component" value="Unassembled WGS sequence"/>
</dbReference>
<gene>
    <name evidence="7" type="ORF">PFISCL1PPCAC_404</name>
</gene>
<organism evidence="7 8">
    <name type="scientific">Pristionchus fissidentatus</name>
    <dbReference type="NCBI Taxonomy" id="1538716"/>
    <lineage>
        <taxon>Eukaryota</taxon>
        <taxon>Metazoa</taxon>
        <taxon>Ecdysozoa</taxon>
        <taxon>Nematoda</taxon>
        <taxon>Chromadorea</taxon>
        <taxon>Rhabditida</taxon>
        <taxon>Rhabditina</taxon>
        <taxon>Diplogasteromorpha</taxon>
        <taxon>Diplogasteroidea</taxon>
        <taxon>Neodiplogasteridae</taxon>
        <taxon>Pristionchus</taxon>
    </lineage>
</organism>
<dbReference type="Gene3D" id="2.60.40.3330">
    <property type="match status" value="1"/>
</dbReference>
<evidence type="ECO:0000313" key="8">
    <source>
        <dbReference type="Proteomes" id="UP001432322"/>
    </source>
</evidence>
<keyword evidence="3" id="KW-0964">Secreted</keyword>
<proteinExistence type="inferred from homology"/>
<feature type="compositionally biased region" description="Basic and acidic residues" evidence="5">
    <location>
        <begin position="164"/>
        <end position="194"/>
    </location>
</feature>
<evidence type="ECO:0000313" key="7">
    <source>
        <dbReference type="EMBL" id="GMT09107.1"/>
    </source>
</evidence>
<comment type="subcellular location">
    <subcellularLocation>
        <location evidence="1">Secreted</location>
    </subcellularLocation>
</comment>
<feature type="chain" id="PRO_5043641311" description="Transthyretin-like protein 46" evidence="6">
    <location>
        <begin position="21"/>
        <end position="194"/>
    </location>
</feature>
<feature type="signal peptide" evidence="6">
    <location>
        <begin position="1"/>
        <end position="20"/>
    </location>
</feature>
<sequence length="194" mass="22014">FRMFSVKLVTFFALLECASAMRDQSIAVTGKFLCGDKPAAEMRVKLWEKDSGPVPDEQLDEDYTDADGRFTLSGGTVELTPIDPILKVYHDCDDVLPGYRKVKFVLPKSAITQGPVPTKTYDIGVINLETIFKEEERELVVSKRSLRFRRGGVNEEMDDTEIIEQEKQQTAENEDNKRKKESSSESASSEERFF</sequence>
<evidence type="ECO:0008006" key="9">
    <source>
        <dbReference type="Google" id="ProtNLM"/>
    </source>
</evidence>
<dbReference type="InterPro" id="IPR038479">
    <property type="entry name" value="Transthyretin-like_sf"/>
</dbReference>
<keyword evidence="8" id="KW-1185">Reference proteome</keyword>
<protein>
    <recommendedName>
        <fullName evidence="9">Transthyretin-like protein 46</fullName>
    </recommendedName>
</protein>
<evidence type="ECO:0000256" key="3">
    <source>
        <dbReference type="ARBA" id="ARBA00022525"/>
    </source>
</evidence>
<dbReference type="Pfam" id="PF01060">
    <property type="entry name" value="TTR-52"/>
    <property type="match status" value="1"/>
</dbReference>
<evidence type="ECO:0000256" key="2">
    <source>
        <dbReference type="ARBA" id="ARBA00010112"/>
    </source>
</evidence>
<dbReference type="GO" id="GO:0009986">
    <property type="term" value="C:cell surface"/>
    <property type="evidence" value="ECO:0007669"/>
    <property type="project" value="InterPro"/>
</dbReference>
<dbReference type="InterPro" id="IPR001534">
    <property type="entry name" value="Transthyretin-like"/>
</dbReference>
<evidence type="ECO:0000256" key="1">
    <source>
        <dbReference type="ARBA" id="ARBA00004613"/>
    </source>
</evidence>
<dbReference type="PANTHER" id="PTHR21700:SF118">
    <property type="entry name" value="TRANSTHYRETIN-LIKE FAMILY PROTEIN"/>
    <property type="match status" value="1"/>
</dbReference>
<feature type="region of interest" description="Disordered" evidence="5">
    <location>
        <begin position="154"/>
        <end position="194"/>
    </location>
</feature>
<keyword evidence="4 6" id="KW-0732">Signal</keyword>
<dbReference type="PANTHER" id="PTHR21700">
    <property type="entry name" value="TRANSTHYRETIN-LIKE FAMILY PROTEIN-RELATED"/>
    <property type="match status" value="1"/>
</dbReference>
<comment type="similarity">
    <text evidence="2">Belongs to the nematode transthyretin-like family.</text>
</comment>
<reference evidence="7" key="1">
    <citation type="submission" date="2023-10" db="EMBL/GenBank/DDBJ databases">
        <title>Genome assembly of Pristionchus species.</title>
        <authorList>
            <person name="Yoshida K."/>
            <person name="Sommer R.J."/>
        </authorList>
    </citation>
    <scope>NUCLEOTIDE SEQUENCE</scope>
    <source>
        <strain evidence="7">RS5133</strain>
    </source>
</reference>
<accession>A0AAV5URB3</accession>
<dbReference type="GO" id="GO:0005576">
    <property type="term" value="C:extracellular region"/>
    <property type="evidence" value="ECO:0007669"/>
    <property type="project" value="UniProtKB-SubCell"/>
</dbReference>
<dbReference type="EMBL" id="BTSY01000001">
    <property type="protein sequence ID" value="GMT09107.1"/>
    <property type="molecule type" value="Genomic_DNA"/>
</dbReference>
<comment type="caution">
    <text evidence="7">The sequence shown here is derived from an EMBL/GenBank/DDBJ whole genome shotgun (WGS) entry which is preliminary data.</text>
</comment>
<evidence type="ECO:0000256" key="5">
    <source>
        <dbReference type="SAM" id="MobiDB-lite"/>
    </source>
</evidence>
<feature type="non-terminal residue" evidence="7">
    <location>
        <position position="1"/>
    </location>
</feature>